<organism evidence="2 3">
    <name type="scientific">Harryflintia acetispora</name>
    <dbReference type="NCBI Taxonomy" id="1849041"/>
    <lineage>
        <taxon>Bacteria</taxon>
        <taxon>Bacillati</taxon>
        <taxon>Bacillota</taxon>
        <taxon>Clostridia</taxon>
        <taxon>Eubacteriales</taxon>
        <taxon>Oscillospiraceae</taxon>
        <taxon>Harryflintia</taxon>
    </lineage>
</organism>
<dbReference type="PANTHER" id="PTHR40448:SF1">
    <property type="entry name" value="TWO-COMPONENT SENSOR HISTIDINE KINASE"/>
    <property type="match status" value="1"/>
</dbReference>
<dbReference type="Gene3D" id="3.30.565.10">
    <property type="entry name" value="Histidine kinase-like ATPase, C-terminal domain"/>
    <property type="match status" value="1"/>
</dbReference>
<dbReference type="PANTHER" id="PTHR40448">
    <property type="entry name" value="TWO-COMPONENT SENSOR HISTIDINE KINASE"/>
    <property type="match status" value="1"/>
</dbReference>
<reference evidence="2 3" key="1">
    <citation type="submission" date="2019-03" db="EMBL/GenBank/DDBJ databases">
        <title>Genomic Encyclopedia of Type Strains, Phase IV (KMG-IV): sequencing the most valuable type-strain genomes for metagenomic binning, comparative biology and taxonomic classification.</title>
        <authorList>
            <person name="Goeker M."/>
        </authorList>
    </citation>
    <scope>NUCLEOTIDE SEQUENCE [LARGE SCALE GENOMIC DNA]</scope>
    <source>
        <strain evidence="2 3">DSM 100433</strain>
    </source>
</reference>
<protein>
    <submittedName>
        <fullName evidence="2">GHKL domain-containing protein</fullName>
    </submittedName>
</protein>
<feature type="domain" description="Sensor histidine kinase NatK-like C-terminal" evidence="1">
    <location>
        <begin position="127"/>
        <end position="226"/>
    </location>
</feature>
<evidence type="ECO:0000313" key="3">
    <source>
        <dbReference type="Proteomes" id="UP000294682"/>
    </source>
</evidence>
<sequence>MAYICLKKIFENRMINSQRFALSKQLVYQTEHNKRIDESINETKKIRHDMKSKLITALYNVQLGNLERATNDLETLLHKVVKSTPRFFSENTAADAVFRHYHALASERGITMKINAILPDREFMPPDDLGLILSHSCENAIEACEGLKNSLIEINTYVHKNSFWFYSIRNSVKEKVEIVDGEIFTTKEDKTSHGFGLPGIRAAVEKYGGVLTMDSDDHSFSLEISLKVPDKIYEEIR</sequence>
<dbReference type="GO" id="GO:0042802">
    <property type="term" value="F:identical protein binding"/>
    <property type="evidence" value="ECO:0007669"/>
    <property type="project" value="TreeGrafter"/>
</dbReference>
<accession>A0A9X8Y8V7</accession>
<dbReference type="InterPro" id="IPR032834">
    <property type="entry name" value="NatK-like_C"/>
</dbReference>
<evidence type="ECO:0000313" key="2">
    <source>
        <dbReference type="EMBL" id="TCL44411.1"/>
    </source>
</evidence>
<name>A0A9X8Y8V7_9FIRM</name>
<dbReference type="CDD" id="cd16935">
    <property type="entry name" value="HATPase_AgrC-ComD-like"/>
    <property type="match status" value="1"/>
</dbReference>
<dbReference type="Pfam" id="PF14501">
    <property type="entry name" value="HATPase_c_5"/>
    <property type="match status" value="1"/>
</dbReference>
<dbReference type="SUPFAM" id="SSF55874">
    <property type="entry name" value="ATPase domain of HSP90 chaperone/DNA topoisomerase II/histidine kinase"/>
    <property type="match status" value="1"/>
</dbReference>
<proteinExistence type="predicted"/>
<evidence type="ECO:0000259" key="1">
    <source>
        <dbReference type="Pfam" id="PF14501"/>
    </source>
</evidence>
<dbReference type="EMBL" id="SLUK01000002">
    <property type="protein sequence ID" value="TCL44411.1"/>
    <property type="molecule type" value="Genomic_DNA"/>
</dbReference>
<dbReference type="AlphaFoldDB" id="A0A9X8Y8V7"/>
<dbReference type="InterPro" id="IPR036890">
    <property type="entry name" value="HATPase_C_sf"/>
</dbReference>
<keyword evidence="3" id="KW-1185">Reference proteome</keyword>
<dbReference type="Proteomes" id="UP000294682">
    <property type="component" value="Unassembled WGS sequence"/>
</dbReference>
<gene>
    <name evidence="2" type="ORF">EDD78_10224</name>
</gene>
<comment type="caution">
    <text evidence="2">The sequence shown here is derived from an EMBL/GenBank/DDBJ whole genome shotgun (WGS) entry which is preliminary data.</text>
</comment>